<name>C5P406_COCP7</name>
<evidence type="ECO:0000313" key="9">
    <source>
        <dbReference type="EMBL" id="EER28424.1"/>
    </source>
</evidence>
<evidence type="ECO:0000256" key="7">
    <source>
        <dbReference type="ARBA" id="ARBA00023242"/>
    </source>
</evidence>
<dbReference type="Pfam" id="PF22241">
    <property type="entry name" value="PSMD12-CSN4_N"/>
    <property type="match status" value="1"/>
</dbReference>
<dbReference type="InterPro" id="IPR054559">
    <property type="entry name" value="PSMD12-CSN4-like_N"/>
</dbReference>
<evidence type="ECO:0000256" key="6">
    <source>
        <dbReference type="ARBA" id="ARBA00022790"/>
    </source>
</evidence>
<evidence type="ECO:0000256" key="3">
    <source>
        <dbReference type="ARBA" id="ARBA00010417"/>
    </source>
</evidence>
<gene>
    <name evidence="9" type="ORF">CPC735_062970</name>
</gene>
<dbReference type="GO" id="GO:0008180">
    <property type="term" value="C:COP9 signalosome"/>
    <property type="evidence" value="ECO:0007669"/>
    <property type="project" value="UniProtKB-KW"/>
</dbReference>
<evidence type="ECO:0000256" key="1">
    <source>
        <dbReference type="ARBA" id="ARBA00004123"/>
    </source>
</evidence>
<dbReference type="InterPro" id="IPR036390">
    <property type="entry name" value="WH_DNA-bd_sf"/>
</dbReference>
<comment type="subcellular location">
    <subcellularLocation>
        <location evidence="2">Cytoplasm</location>
    </subcellularLocation>
    <subcellularLocation>
        <location evidence="1">Nucleus</location>
    </subcellularLocation>
</comment>
<protein>
    <recommendedName>
        <fullName evidence="4">COP9 signalosome complex subunit 4</fullName>
    </recommendedName>
</protein>
<dbReference type="PANTHER" id="PTHR10855">
    <property type="entry name" value="26S PROTEASOME NON-ATPASE REGULATORY SUBUNIT 12/COP9 SIGNALOSOME COMPLEX SUBUNIT 4"/>
    <property type="match status" value="1"/>
</dbReference>
<dbReference type="InterPro" id="IPR040134">
    <property type="entry name" value="PSMD12/CSN4"/>
</dbReference>
<keyword evidence="5" id="KW-0963">Cytoplasm</keyword>
<comment type="similarity">
    <text evidence="3">Belongs to the CSN4 family.</text>
</comment>
<dbReference type="PANTHER" id="PTHR10855:SF2">
    <property type="entry name" value="COP9 SIGNALOSOME COMPLEX SUBUNIT 4"/>
    <property type="match status" value="1"/>
</dbReference>
<dbReference type="VEuPathDB" id="FungiDB:CPC735_062970"/>
<dbReference type="SUPFAM" id="SSF46785">
    <property type="entry name" value="Winged helix' DNA-binding domain"/>
    <property type="match status" value="1"/>
</dbReference>
<keyword evidence="7" id="KW-0539">Nucleus</keyword>
<dbReference type="OrthoDB" id="295656at2759"/>
<evidence type="ECO:0000313" key="10">
    <source>
        <dbReference type="Proteomes" id="UP000009084"/>
    </source>
</evidence>
<dbReference type="HOGENOM" id="CLU_028132_1_1_1"/>
<evidence type="ECO:0000256" key="2">
    <source>
        <dbReference type="ARBA" id="ARBA00004496"/>
    </source>
</evidence>
<dbReference type="Pfam" id="PF01399">
    <property type="entry name" value="PCI"/>
    <property type="match status" value="1"/>
</dbReference>
<dbReference type="AlphaFoldDB" id="C5P406"/>
<sequence length="421" mass="46050">MASAEVTSALAAIDATSNQQAKAVRYNELLSQIVSSSSPTTISQDLIAFLGSILSENVSIIASRPLLDAFINALRTLPADVQINVGQHAIHALQSRSTSVEEQDSSIRGILADAYESQDEYLAAARVLQGIHLDSSQRLISDEDKMRMWIRIVRLYLEEDDPTSAEGFLNKIKNLPSKIQDQELKLHFQLSQARILDARRRFLDASQEYLNVSLATGVDEGDRLHALSAAIVCAVLAPAGPQRSRMLSRLSKDDRSSSLEEHSILEKIFRDHLLTPEEVKAFSIKLAPHQLAQTADGSTVLDKAVIEHNLLAASRLYENIHVDSLASILGLEASGDMSAAERAEVYAARMVEQGRLEGNIDQIAGVIYFKSGVDGVGPTDTEGRSLRIWDAGVQHLTDEVEKVAASIMDEFPEFAAAQMVH</sequence>
<comment type="caution">
    <text evidence="9">The sequence shown here is derived from an EMBL/GenBank/DDBJ whole genome shotgun (WGS) entry which is preliminary data.</text>
</comment>
<evidence type="ECO:0000256" key="5">
    <source>
        <dbReference type="ARBA" id="ARBA00022490"/>
    </source>
</evidence>
<accession>C5P406</accession>
<proteinExistence type="inferred from homology"/>
<dbReference type="Proteomes" id="UP000009084">
    <property type="component" value="Unassembled WGS sequence"/>
</dbReference>
<evidence type="ECO:0000256" key="4">
    <source>
        <dbReference type="ARBA" id="ARBA00014881"/>
    </source>
</evidence>
<dbReference type="InterPro" id="IPR000717">
    <property type="entry name" value="PCI_dom"/>
</dbReference>
<reference evidence="9 10" key="1">
    <citation type="journal article" date="2009" name="Genome Res.">
        <title>Comparative genomic analyses of the human fungal pathogens Coccidioides and their relatives.</title>
        <authorList>
            <person name="Sharpton T.J."/>
            <person name="Stajich J.E."/>
            <person name="Rounsley S.D."/>
            <person name="Gardner M.J."/>
            <person name="Wortman J.R."/>
            <person name="Jordar V.S."/>
            <person name="Maiti R."/>
            <person name="Kodira C.D."/>
            <person name="Neafsey D.E."/>
            <person name="Zeng Q."/>
            <person name="Hung C.-Y."/>
            <person name="McMahan C."/>
            <person name="Muszewska A."/>
            <person name="Grynberg M."/>
            <person name="Mandel M.A."/>
            <person name="Kellner E.M."/>
            <person name="Barker B.M."/>
            <person name="Galgiani J.N."/>
            <person name="Orbach M.J."/>
            <person name="Kirkland T.N."/>
            <person name="Cole G.T."/>
            <person name="Henn M.R."/>
            <person name="Birren B.W."/>
            <person name="Taylor J.W."/>
        </authorList>
    </citation>
    <scope>NUCLEOTIDE SEQUENCE [LARGE SCALE GENOMIC DNA]</scope>
    <source>
        <strain evidence="10">C735</strain>
    </source>
</reference>
<dbReference type="PROSITE" id="PS50250">
    <property type="entry name" value="PCI"/>
    <property type="match status" value="1"/>
</dbReference>
<dbReference type="GO" id="GO:0005829">
    <property type="term" value="C:cytosol"/>
    <property type="evidence" value="ECO:0007669"/>
    <property type="project" value="TreeGrafter"/>
</dbReference>
<organism evidence="9 10">
    <name type="scientific">Coccidioides posadasii (strain C735)</name>
    <name type="common">Valley fever fungus</name>
    <dbReference type="NCBI Taxonomy" id="222929"/>
    <lineage>
        <taxon>Eukaryota</taxon>
        <taxon>Fungi</taxon>
        <taxon>Dikarya</taxon>
        <taxon>Ascomycota</taxon>
        <taxon>Pezizomycotina</taxon>
        <taxon>Eurotiomycetes</taxon>
        <taxon>Eurotiomycetidae</taxon>
        <taxon>Onygenales</taxon>
        <taxon>Onygenaceae</taxon>
        <taxon>Coccidioides</taxon>
    </lineage>
</organism>
<dbReference type="Gene3D" id="1.10.10.10">
    <property type="entry name" value="Winged helix-like DNA-binding domain superfamily/Winged helix DNA-binding domain"/>
    <property type="match status" value="1"/>
</dbReference>
<dbReference type="InterPro" id="IPR036388">
    <property type="entry name" value="WH-like_DNA-bd_sf"/>
</dbReference>
<dbReference type="EMBL" id="ACFW01000015">
    <property type="protein sequence ID" value="EER28424.1"/>
    <property type="molecule type" value="Genomic_DNA"/>
</dbReference>
<feature type="domain" description="PCI" evidence="8">
    <location>
        <begin position="194"/>
        <end position="374"/>
    </location>
</feature>
<evidence type="ECO:0000259" key="8">
    <source>
        <dbReference type="PROSITE" id="PS50250"/>
    </source>
</evidence>
<dbReference type="KEGG" id="cpw:9696064"/>
<keyword evidence="6" id="KW-0736">Signalosome</keyword>